<proteinExistence type="predicted"/>
<keyword evidence="1" id="KW-0732">Signal</keyword>
<reference evidence="2 3" key="1">
    <citation type="submission" date="2018-08" db="EMBL/GenBank/DDBJ databases">
        <title>A genome reference for cultivated species of the human gut microbiota.</title>
        <authorList>
            <person name="Zou Y."/>
            <person name="Xue W."/>
            <person name="Luo G."/>
        </authorList>
    </citation>
    <scope>NUCLEOTIDE SEQUENCE [LARGE SCALE GENOMIC DNA]</scope>
    <source>
        <strain evidence="2 3">AM40-30BH</strain>
    </source>
</reference>
<accession>A0A413VN88</accession>
<feature type="signal peptide" evidence="1">
    <location>
        <begin position="1"/>
        <end position="21"/>
    </location>
</feature>
<dbReference type="AlphaFoldDB" id="A0A413VN88"/>
<protein>
    <recommendedName>
        <fullName evidence="4">Lipoprotein</fullName>
    </recommendedName>
</protein>
<gene>
    <name evidence="2" type="ORF">DW888_11300</name>
</gene>
<dbReference type="Proteomes" id="UP000284379">
    <property type="component" value="Unassembled WGS sequence"/>
</dbReference>
<evidence type="ECO:0000313" key="2">
    <source>
        <dbReference type="EMBL" id="RHB35031.1"/>
    </source>
</evidence>
<comment type="caution">
    <text evidence="2">The sequence shown here is derived from an EMBL/GenBank/DDBJ whole genome shotgun (WGS) entry which is preliminary data.</text>
</comment>
<evidence type="ECO:0000256" key="1">
    <source>
        <dbReference type="SAM" id="SignalP"/>
    </source>
</evidence>
<sequence length="130" mass="14877">MKKILTAVCLAVLTLTSCQQAKQKVFEIASQEVNKQCPMTIDEMTRMDSTSYTGGDNTFTYYYTLTGTADDPTIAEATQKQLTESLPEIIKNTDDLKIYREMDVTMLYVYLSDKTQKELFRVKITPDLYK</sequence>
<dbReference type="RefSeq" id="WP_002559832.1">
    <property type="nucleotide sequence ID" value="NZ_CABJFV010000007.1"/>
</dbReference>
<feature type="chain" id="PRO_5019358408" description="Lipoprotein" evidence="1">
    <location>
        <begin position="22"/>
        <end position="130"/>
    </location>
</feature>
<evidence type="ECO:0000313" key="3">
    <source>
        <dbReference type="Proteomes" id="UP000284379"/>
    </source>
</evidence>
<dbReference type="PROSITE" id="PS51257">
    <property type="entry name" value="PROKAR_LIPOPROTEIN"/>
    <property type="match status" value="1"/>
</dbReference>
<name>A0A413VN88_9BACE</name>
<dbReference type="EMBL" id="QSGO01000007">
    <property type="protein sequence ID" value="RHB35031.1"/>
    <property type="molecule type" value="Genomic_DNA"/>
</dbReference>
<evidence type="ECO:0008006" key="4">
    <source>
        <dbReference type="Google" id="ProtNLM"/>
    </source>
</evidence>
<organism evidence="2 3">
    <name type="scientific">Bacteroides nordii</name>
    <dbReference type="NCBI Taxonomy" id="291645"/>
    <lineage>
        <taxon>Bacteria</taxon>
        <taxon>Pseudomonadati</taxon>
        <taxon>Bacteroidota</taxon>
        <taxon>Bacteroidia</taxon>
        <taxon>Bacteroidales</taxon>
        <taxon>Bacteroidaceae</taxon>
        <taxon>Bacteroides</taxon>
    </lineage>
</organism>